<evidence type="ECO:0000256" key="1">
    <source>
        <dbReference type="SAM" id="Coils"/>
    </source>
</evidence>
<name>A0ABZ1BUW4_9FIRM</name>
<dbReference type="Gene3D" id="3.40.50.300">
    <property type="entry name" value="P-loop containing nucleotide triphosphate hydrolases"/>
    <property type="match status" value="1"/>
</dbReference>
<feature type="coiled-coil region" evidence="1">
    <location>
        <begin position="37"/>
        <end position="118"/>
    </location>
</feature>
<sequence length="695" mass="77855">MSAYPLAVGPEGFRAGPLRGSAQPSSAPAYLGRENRRRTRQAEVERLQAQLQELERDLWEAEAAVDRTRGELEALEGKWRQGEALPAWQALYDAVHRLDLAEEAVRQQQDRLDGATRRVREAFDALEAARAALAEATGPVPEARGRDEDGVRLLIHQTDQVMQEAHALDRESAHEERLAGACWQAAADRSQAASRLEGDRAALKAAREQVAELEGQVSARRDLLASLGVSVEALLAELRRLEAELASAEKEEKELLTRVGSLETEVTHCRHQVQEAAVRRDRAAEAEAEAREKLHDRLKAHPSLRHALDLFESGPDGPARAAEDLLKFRRTADARLRESVEESQRQAFRELTVSLQNARITLVELPPILEGDRLYFKRRGVALQPNELESELKDEKARDELILQQKETELYEQIILKDAGNEIRNRLEMAYRWRDAINAILKEHPLVGGERLTLHWRPKPADRVTHEDPGRLVELLQRDPETLTDAEFGELVEQFRRRVNEVRRRFRDPNSQVVFAQGLADALDYRKWFRFHLMSAMPGEPQRELTDTRFAAGSGGQKSLRMFIPLVAAAYARYQGAAEDAPRLIGLDEAFAGVDEANTREMFGLLDRLGFSWIMTSEKLWGDFPTLPAGSVYELVKGGNVVTPVWFVWDGRRLVSEEAGAVDGREADGAEAGDAGRGLATVRSRDGQAPADGSR</sequence>
<feature type="region of interest" description="Disordered" evidence="2">
    <location>
        <begin position="1"/>
        <end position="37"/>
    </location>
</feature>
<dbReference type="InterPro" id="IPR027417">
    <property type="entry name" value="P-loop_NTPase"/>
</dbReference>
<proteinExistence type="predicted"/>
<evidence type="ECO:0000313" key="3">
    <source>
        <dbReference type="EMBL" id="WRP15958.1"/>
    </source>
</evidence>
<dbReference type="SUPFAM" id="SSF52540">
    <property type="entry name" value="P-loop containing nucleoside triphosphate hydrolases"/>
    <property type="match status" value="1"/>
</dbReference>
<dbReference type="EMBL" id="CP141614">
    <property type="protein sequence ID" value="WRP15958.1"/>
    <property type="molecule type" value="Genomic_DNA"/>
</dbReference>
<dbReference type="Pfam" id="PF13558">
    <property type="entry name" value="SbcC_Walker_B"/>
    <property type="match status" value="1"/>
</dbReference>
<feature type="coiled-coil region" evidence="1">
    <location>
        <begin position="196"/>
        <end position="265"/>
    </location>
</feature>
<keyword evidence="1" id="KW-0175">Coiled coil</keyword>
<feature type="region of interest" description="Disordered" evidence="2">
    <location>
        <begin position="660"/>
        <end position="695"/>
    </location>
</feature>
<keyword evidence="4" id="KW-1185">Reference proteome</keyword>
<evidence type="ECO:0000256" key="2">
    <source>
        <dbReference type="SAM" id="MobiDB-lite"/>
    </source>
</evidence>
<gene>
    <name evidence="3" type="ORF">VLY81_09630</name>
</gene>
<organism evidence="3 4">
    <name type="scientific">Geochorda subterranea</name>
    <dbReference type="NCBI Taxonomy" id="3109564"/>
    <lineage>
        <taxon>Bacteria</taxon>
        <taxon>Bacillati</taxon>
        <taxon>Bacillota</taxon>
        <taxon>Limnochordia</taxon>
        <taxon>Limnochordales</taxon>
        <taxon>Geochordaceae</taxon>
        <taxon>Geochorda</taxon>
    </lineage>
</organism>
<dbReference type="RefSeq" id="WP_324670390.1">
    <property type="nucleotide sequence ID" value="NZ_CP141614.1"/>
</dbReference>
<protein>
    <submittedName>
        <fullName evidence="3">SbcC/MukB-like Walker B domain-containing protein</fullName>
    </submittedName>
</protein>
<reference evidence="4" key="1">
    <citation type="submission" date="2023-12" db="EMBL/GenBank/DDBJ databases">
        <title>Novel isolates from deep terrestrial aquifers shed light on the physiology and ecology of the class Limnochordia.</title>
        <authorList>
            <person name="Karnachuk O.V."/>
            <person name="Lukina A.P."/>
            <person name="Avakyan M.R."/>
            <person name="Kadnikov V."/>
            <person name="Begmatov S."/>
            <person name="Beletsky A.V."/>
            <person name="Mardanov A.V."/>
            <person name="Ravin N.V."/>
        </authorList>
    </citation>
    <scope>NUCLEOTIDE SEQUENCE [LARGE SCALE GENOMIC DNA]</scope>
    <source>
        <strain evidence="4">LN</strain>
    </source>
</reference>
<dbReference type="Proteomes" id="UP001333102">
    <property type="component" value="Chromosome"/>
</dbReference>
<evidence type="ECO:0000313" key="4">
    <source>
        <dbReference type="Proteomes" id="UP001333102"/>
    </source>
</evidence>
<accession>A0ABZ1BUW4</accession>